<dbReference type="FunFam" id="3.40.640.10:FF:000049">
    <property type="entry name" value="serine palmitoyltransferase 1 isoform X1"/>
    <property type="match status" value="1"/>
</dbReference>
<dbReference type="Pfam" id="PF00155">
    <property type="entry name" value="Aminotran_1_2"/>
    <property type="match status" value="1"/>
</dbReference>
<proteinExistence type="inferred from homology"/>
<evidence type="ECO:0000256" key="5">
    <source>
        <dbReference type="ARBA" id="ARBA00013220"/>
    </source>
</evidence>
<comment type="similarity">
    <text evidence="4">Belongs to the class-II pyridoxal-phosphate-dependent aminotransferase family.</text>
</comment>
<evidence type="ECO:0000256" key="10">
    <source>
        <dbReference type="ARBA" id="ARBA00023315"/>
    </source>
</evidence>
<evidence type="ECO:0000256" key="8">
    <source>
        <dbReference type="ARBA" id="ARBA00022919"/>
    </source>
</evidence>
<keyword evidence="7" id="KW-0663">Pyridoxal phosphate</keyword>
<dbReference type="GO" id="GO:0030170">
    <property type="term" value="F:pyridoxal phosphate binding"/>
    <property type="evidence" value="ECO:0007669"/>
    <property type="project" value="InterPro"/>
</dbReference>
<evidence type="ECO:0000256" key="2">
    <source>
        <dbReference type="ARBA" id="ARBA00004760"/>
    </source>
</evidence>
<evidence type="ECO:0000313" key="12">
    <source>
        <dbReference type="EMBL" id="ORZ13716.1"/>
    </source>
</evidence>
<dbReference type="GO" id="GO:0004758">
    <property type="term" value="F:serine C-palmitoyltransferase activity"/>
    <property type="evidence" value="ECO:0007669"/>
    <property type="project" value="UniProtKB-EC"/>
</dbReference>
<protein>
    <recommendedName>
        <fullName evidence="5">serine C-palmitoyltransferase</fullName>
        <ecNumber evidence="5">2.3.1.50</ecNumber>
    </recommendedName>
</protein>
<keyword evidence="10" id="KW-0012">Acyltransferase</keyword>
<dbReference type="Proteomes" id="UP000193560">
    <property type="component" value="Unassembled WGS sequence"/>
</dbReference>
<evidence type="ECO:0000256" key="4">
    <source>
        <dbReference type="ARBA" id="ARBA00008392"/>
    </source>
</evidence>
<accession>A0A1X2IC88</accession>
<keyword evidence="9" id="KW-0443">Lipid metabolism</keyword>
<dbReference type="GO" id="GO:0016020">
    <property type="term" value="C:membrane"/>
    <property type="evidence" value="ECO:0007669"/>
    <property type="project" value="GOC"/>
</dbReference>
<dbReference type="AlphaFoldDB" id="A0A1X2IC88"/>
<dbReference type="Gene3D" id="3.40.640.10">
    <property type="entry name" value="Type I PLP-dependent aspartate aminotransferase-like (Major domain)"/>
    <property type="match status" value="1"/>
</dbReference>
<dbReference type="PANTHER" id="PTHR13693">
    <property type="entry name" value="CLASS II AMINOTRANSFERASE/8-AMINO-7-OXONONANOATE SYNTHASE"/>
    <property type="match status" value="1"/>
</dbReference>
<evidence type="ECO:0000256" key="7">
    <source>
        <dbReference type="ARBA" id="ARBA00022898"/>
    </source>
</evidence>
<evidence type="ECO:0000256" key="6">
    <source>
        <dbReference type="ARBA" id="ARBA00022679"/>
    </source>
</evidence>
<comment type="cofactor">
    <cofactor evidence="1">
        <name>pyridoxal 5'-phosphate</name>
        <dbReference type="ChEBI" id="CHEBI:597326"/>
    </cofactor>
</comment>
<dbReference type="InterPro" id="IPR015421">
    <property type="entry name" value="PyrdxlP-dep_Trfase_major"/>
</dbReference>
<keyword evidence="8" id="KW-0746">Sphingolipid metabolism</keyword>
<dbReference type="EC" id="2.3.1.50" evidence="5"/>
<dbReference type="GO" id="GO:0046512">
    <property type="term" value="P:sphingosine biosynthetic process"/>
    <property type="evidence" value="ECO:0007669"/>
    <property type="project" value="TreeGrafter"/>
</dbReference>
<sequence>MDDPPPLTADHAFINSTVHSVYELFVAIPGTTLAWNYLKVSYQDDPFRIALELFLVFFALRYMLSKKYKPHDNAVKLTGKEIDELVEEWQPEPLVPKLSSFDRFNLDKTPLIVGAQSAKTKVAGYSKPLMNLATTNYLNLVSSDTIRQKAIDTLKEYGVGTCGPPGFYGTLDIHMQLEQNIARFLGTDEAIIYAQGFSTISSVIPAFSKRGDLLVVDEGINFAIQKGVQISRSNIRWFKHNDMNDLERVLNDIQVDTLRHKKRLTRRFIVTEALFANHGDVAPLPRLVELKKKFKYRLILDESQSIGVLGRRGAGATDHFGVDAKEVDMIVGSMATTLCSSGGFCAGSVEIVDHQRLSGSAYCFSASLPAMLTVSASEAINMLTQQPHLLRDLRERIQAFRHVLNHKSLDPLIDIDAASASSPLDPAAAAAMAVVPFFHIRIKPSFLAARAAANNNSTTTISREEEERALQDVVDECASQGVLVTRAKYVNDQERVLPRPSIKIHITAGLTKKENDKAAGIVKSALSKVLSGKWKK</sequence>
<evidence type="ECO:0000313" key="13">
    <source>
        <dbReference type="Proteomes" id="UP000193560"/>
    </source>
</evidence>
<dbReference type="OrthoDB" id="3168162at2759"/>
<dbReference type="InterPro" id="IPR050087">
    <property type="entry name" value="AON_synthase_class-II"/>
</dbReference>
<evidence type="ECO:0000256" key="3">
    <source>
        <dbReference type="ARBA" id="ARBA00004991"/>
    </source>
</evidence>
<dbReference type="EMBL" id="MCGE01000016">
    <property type="protein sequence ID" value="ORZ13716.1"/>
    <property type="molecule type" value="Genomic_DNA"/>
</dbReference>
<comment type="caution">
    <text evidence="12">The sequence shown here is derived from an EMBL/GenBank/DDBJ whole genome shotgun (WGS) entry which is preliminary data.</text>
</comment>
<gene>
    <name evidence="12" type="ORF">BCR42DRAFT_355176</name>
</gene>
<dbReference type="InterPro" id="IPR015424">
    <property type="entry name" value="PyrdxlP-dep_Trfase"/>
</dbReference>
<keyword evidence="6 12" id="KW-0808">Transferase</keyword>
<feature type="domain" description="Aminotransferase class I/classII large" evidence="11">
    <location>
        <begin position="128"/>
        <end position="519"/>
    </location>
</feature>
<reference evidence="12 13" key="1">
    <citation type="submission" date="2016-07" db="EMBL/GenBank/DDBJ databases">
        <title>Pervasive Adenine N6-methylation of Active Genes in Fungi.</title>
        <authorList>
            <consortium name="DOE Joint Genome Institute"/>
            <person name="Mondo S.J."/>
            <person name="Dannebaum R.O."/>
            <person name="Kuo R.C."/>
            <person name="Labutti K."/>
            <person name="Haridas S."/>
            <person name="Kuo A."/>
            <person name="Salamov A."/>
            <person name="Ahrendt S.R."/>
            <person name="Lipzen A."/>
            <person name="Sullivan W."/>
            <person name="Andreopoulos W.B."/>
            <person name="Clum A."/>
            <person name="Lindquist E."/>
            <person name="Daum C."/>
            <person name="Ramamoorthy G.K."/>
            <person name="Gryganskyi A."/>
            <person name="Culley D."/>
            <person name="Magnuson J.K."/>
            <person name="James T.Y."/>
            <person name="O'Malley M.A."/>
            <person name="Stajich J.E."/>
            <person name="Spatafora J.W."/>
            <person name="Visel A."/>
            <person name="Grigoriev I.V."/>
        </authorList>
    </citation>
    <scope>NUCLEOTIDE SEQUENCE [LARGE SCALE GENOMIC DNA]</scope>
    <source>
        <strain evidence="12 13">NRRL 1336</strain>
    </source>
</reference>
<name>A0A1X2IC88_9FUNG</name>
<dbReference type="PANTHER" id="PTHR13693:SF2">
    <property type="entry name" value="SERINE PALMITOYLTRANSFERASE 1"/>
    <property type="match status" value="1"/>
</dbReference>
<comment type="pathway">
    <text evidence="2">Lipid metabolism; sphingolipid metabolism.</text>
</comment>
<dbReference type="SUPFAM" id="SSF53383">
    <property type="entry name" value="PLP-dependent transferases"/>
    <property type="match status" value="1"/>
</dbReference>
<evidence type="ECO:0000256" key="1">
    <source>
        <dbReference type="ARBA" id="ARBA00001933"/>
    </source>
</evidence>
<dbReference type="InterPro" id="IPR004839">
    <property type="entry name" value="Aminotransferase_I/II_large"/>
</dbReference>
<evidence type="ECO:0000259" key="11">
    <source>
        <dbReference type="Pfam" id="PF00155"/>
    </source>
</evidence>
<keyword evidence="13" id="KW-1185">Reference proteome</keyword>
<organism evidence="12 13">
    <name type="scientific">Absidia repens</name>
    <dbReference type="NCBI Taxonomy" id="90262"/>
    <lineage>
        <taxon>Eukaryota</taxon>
        <taxon>Fungi</taxon>
        <taxon>Fungi incertae sedis</taxon>
        <taxon>Mucoromycota</taxon>
        <taxon>Mucoromycotina</taxon>
        <taxon>Mucoromycetes</taxon>
        <taxon>Mucorales</taxon>
        <taxon>Cunninghamellaceae</taxon>
        <taxon>Absidia</taxon>
    </lineage>
</organism>
<dbReference type="GO" id="GO:0046513">
    <property type="term" value="P:ceramide biosynthetic process"/>
    <property type="evidence" value="ECO:0007669"/>
    <property type="project" value="TreeGrafter"/>
</dbReference>
<dbReference type="STRING" id="90262.A0A1X2IC88"/>
<evidence type="ECO:0000256" key="9">
    <source>
        <dbReference type="ARBA" id="ARBA00023098"/>
    </source>
</evidence>
<dbReference type="GO" id="GO:0005783">
    <property type="term" value="C:endoplasmic reticulum"/>
    <property type="evidence" value="ECO:0007669"/>
    <property type="project" value="TreeGrafter"/>
</dbReference>
<comment type="pathway">
    <text evidence="3">Sphingolipid metabolism.</text>
</comment>